<comment type="caution">
    <text evidence="1">The sequence shown here is derived from an EMBL/GenBank/DDBJ whole genome shotgun (WGS) entry which is preliminary data.</text>
</comment>
<evidence type="ECO:0000313" key="2">
    <source>
        <dbReference type="Proteomes" id="UP001206350"/>
    </source>
</evidence>
<reference evidence="1 2" key="1">
    <citation type="journal article" date="2022" name="Microbiol. Spectr.">
        <title>Microbiota of the Pregnant Mouse: Characterization of the Bacterial Communities in the Oral Cavity, Lung, Intestine, and Vagina through Culture and DNA Sequencing.</title>
        <authorList>
            <person name="Greenberg J.M."/>
            <person name="Romero R."/>
            <person name="Winters A.D."/>
            <person name="Galaz J."/>
            <person name="Garcia-Flores V."/>
            <person name="Arenas-Hernandez M."/>
            <person name="Panzer J."/>
            <person name="Shaffer Z."/>
            <person name="Kracht D.J."/>
            <person name="Gomez-Lopez N."/>
            <person name="Theis K.R."/>
        </authorList>
    </citation>
    <scope>NUCLEOTIDE SEQUENCE [LARGE SCALE GENOMIC DNA]</scope>
    <source>
        <strain evidence="1 2">MAC-C1-H1</strain>
    </source>
</reference>
<keyword evidence="2" id="KW-1185">Reference proteome</keyword>
<gene>
    <name evidence="1" type="ORF">MUU45_001769</name>
</gene>
<proteinExistence type="predicted"/>
<sequence length="108" mass="12989">MNKYEYILLEDFDKDSSAEEILKYLEGEIWTNFESNSSYLSFVAEHILEENHYKWEVYDEDDGVCLAVKEAGNETFEVYWVHPWYKFTADSDFMFDKDDFKSIEESFV</sequence>
<dbReference type="EMBL" id="JALJCU010000009">
    <property type="protein sequence ID" value="MCQ9121281.1"/>
    <property type="molecule type" value="Genomic_DNA"/>
</dbReference>
<accession>A0AAW5LD05</accession>
<protein>
    <submittedName>
        <fullName evidence="1">Uncharacterized protein</fullName>
    </submittedName>
</protein>
<name>A0AAW5LD05_9PAST</name>
<dbReference type="RefSeq" id="WP_077665572.1">
    <property type="nucleotide sequence ID" value="NZ_JALJCU010000009.1"/>
</dbReference>
<evidence type="ECO:0000313" key="1">
    <source>
        <dbReference type="EMBL" id="MCQ9121281.1"/>
    </source>
</evidence>
<dbReference type="AlphaFoldDB" id="A0AAW5LD05"/>
<dbReference type="Proteomes" id="UP001206350">
    <property type="component" value="Unassembled WGS sequence"/>
</dbReference>
<organism evidence="1 2">
    <name type="scientific">Rodentibacter pneumotropicus</name>
    <dbReference type="NCBI Taxonomy" id="758"/>
    <lineage>
        <taxon>Bacteria</taxon>
        <taxon>Pseudomonadati</taxon>
        <taxon>Pseudomonadota</taxon>
        <taxon>Gammaproteobacteria</taxon>
        <taxon>Pasteurellales</taxon>
        <taxon>Pasteurellaceae</taxon>
        <taxon>Rodentibacter</taxon>
    </lineage>
</organism>